<proteinExistence type="inferred from homology"/>
<keyword evidence="4" id="KW-1185">Reference proteome</keyword>
<evidence type="ECO:0000313" key="4">
    <source>
        <dbReference type="Proteomes" id="UP000285710"/>
    </source>
</evidence>
<dbReference type="Gene3D" id="3.40.50.720">
    <property type="entry name" value="NAD(P)-binding Rossmann-like Domain"/>
    <property type="match status" value="1"/>
</dbReference>
<dbReference type="SUPFAM" id="SSF51735">
    <property type="entry name" value="NAD(P)-binding Rossmann-fold domains"/>
    <property type="match status" value="1"/>
</dbReference>
<dbReference type="GO" id="GO:0016491">
    <property type="term" value="F:oxidoreductase activity"/>
    <property type="evidence" value="ECO:0007669"/>
    <property type="project" value="UniProtKB-KW"/>
</dbReference>
<accession>A0A443IMH3</accession>
<dbReference type="InterPro" id="IPR020904">
    <property type="entry name" value="Sc_DH/Rdtase_CS"/>
</dbReference>
<protein>
    <submittedName>
        <fullName evidence="3">SDR family oxidoreductase</fullName>
    </submittedName>
</protein>
<comment type="caution">
    <text evidence="3">The sequence shown here is derived from an EMBL/GenBank/DDBJ whole genome shotgun (WGS) entry which is preliminary data.</text>
</comment>
<dbReference type="InterPro" id="IPR036291">
    <property type="entry name" value="NAD(P)-bd_dom_sf"/>
</dbReference>
<dbReference type="EMBL" id="SAUW01000028">
    <property type="protein sequence ID" value="RWR06384.1"/>
    <property type="molecule type" value="Genomic_DNA"/>
</dbReference>
<evidence type="ECO:0000256" key="1">
    <source>
        <dbReference type="ARBA" id="ARBA00006484"/>
    </source>
</evidence>
<keyword evidence="2" id="KW-0560">Oxidoreductase</keyword>
<comment type="similarity">
    <text evidence="1">Belongs to the short-chain dehydrogenases/reductases (SDR) family.</text>
</comment>
<dbReference type="PRINTS" id="PR00081">
    <property type="entry name" value="GDHRDH"/>
</dbReference>
<sequence length="252" mass="26930">MTPMPDFSLKGRTALVTGAGRGIGRAIAEVYAQAGAEVILCARSADEIGALARDLTSNGYRARAVPCDVTDIAAFRAVTEGLDQLDIFVNNAGTNRPRPQMEVTEEDFDLVVGLNLRAAFFALQSATRRMKALGRGGSVINMSSQMGHIGAENRSLYCATKWGIEGLTKATAIELAPLKIRVNTICPTFIETPLTKPYFEDPAFHAHCMRMIKIGRLGQVSDIVGAALYLASDASALMTGTSMLLDGGWTAE</sequence>
<dbReference type="AlphaFoldDB" id="A0A443IMH3"/>
<dbReference type="PANTHER" id="PTHR43639">
    <property type="entry name" value="OXIDOREDUCTASE, SHORT-CHAIN DEHYDROGENASE/REDUCTASE FAMILY (AFU_ORTHOLOGUE AFUA_5G02870)"/>
    <property type="match status" value="1"/>
</dbReference>
<dbReference type="Pfam" id="PF13561">
    <property type="entry name" value="adh_short_C2"/>
    <property type="match status" value="1"/>
</dbReference>
<dbReference type="PANTHER" id="PTHR43639:SF1">
    <property type="entry name" value="SHORT-CHAIN DEHYDROGENASE_REDUCTASE FAMILY PROTEIN"/>
    <property type="match status" value="1"/>
</dbReference>
<dbReference type="RefSeq" id="WP_128270784.1">
    <property type="nucleotide sequence ID" value="NZ_SAUW01000028.1"/>
</dbReference>
<name>A0A443IMH3_9RHOB</name>
<reference evidence="3 4" key="2">
    <citation type="submission" date="2019-01" db="EMBL/GenBank/DDBJ databases">
        <authorList>
            <person name="Li Y."/>
        </authorList>
    </citation>
    <scope>NUCLEOTIDE SEQUENCE [LARGE SCALE GENOMIC DNA]</scope>
    <source>
        <strain evidence="3 4">2D-5</strain>
    </source>
</reference>
<dbReference type="PRINTS" id="PR00080">
    <property type="entry name" value="SDRFAMILY"/>
</dbReference>
<evidence type="ECO:0000256" key="2">
    <source>
        <dbReference type="ARBA" id="ARBA00023002"/>
    </source>
</evidence>
<organism evidence="3 4">
    <name type="scientific">Paenirhodobacter populi</name>
    <dbReference type="NCBI Taxonomy" id="2306993"/>
    <lineage>
        <taxon>Bacteria</taxon>
        <taxon>Pseudomonadati</taxon>
        <taxon>Pseudomonadota</taxon>
        <taxon>Alphaproteobacteria</taxon>
        <taxon>Rhodobacterales</taxon>
        <taxon>Rhodobacter group</taxon>
        <taxon>Paenirhodobacter</taxon>
    </lineage>
</organism>
<gene>
    <name evidence="3" type="ORF">D2T33_18575</name>
</gene>
<dbReference type="CDD" id="cd05233">
    <property type="entry name" value="SDR_c"/>
    <property type="match status" value="1"/>
</dbReference>
<dbReference type="Proteomes" id="UP000285710">
    <property type="component" value="Unassembled WGS sequence"/>
</dbReference>
<evidence type="ECO:0000313" key="3">
    <source>
        <dbReference type="EMBL" id="RWR06384.1"/>
    </source>
</evidence>
<dbReference type="FunFam" id="3.40.50.720:FF:000084">
    <property type="entry name" value="Short-chain dehydrogenase reductase"/>
    <property type="match status" value="1"/>
</dbReference>
<dbReference type="InterPro" id="IPR002347">
    <property type="entry name" value="SDR_fam"/>
</dbReference>
<reference evidence="3 4" key="1">
    <citation type="submission" date="2019-01" db="EMBL/GenBank/DDBJ databases">
        <title>Sinorhodobacter populi sp. nov. isolated from the symptomatic bark tissue of Populus euramericana canker.</title>
        <authorList>
            <person name="Xu G."/>
        </authorList>
    </citation>
    <scope>NUCLEOTIDE SEQUENCE [LARGE SCALE GENOMIC DNA]</scope>
    <source>
        <strain evidence="3 4">2D-5</strain>
    </source>
</reference>
<dbReference type="PROSITE" id="PS00061">
    <property type="entry name" value="ADH_SHORT"/>
    <property type="match status" value="1"/>
</dbReference>